<dbReference type="Pfam" id="PF00476">
    <property type="entry name" value="DNA_pol_A"/>
    <property type="match status" value="1"/>
</dbReference>
<evidence type="ECO:0000256" key="6">
    <source>
        <dbReference type="ARBA" id="ARBA00049244"/>
    </source>
</evidence>
<dbReference type="GO" id="GO:0006261">
    <property type="term" value="P:DNA-templated DNA replication"/>
    <property type="evidence" value="ECO:0007669"/>
    <property type="project" value="InterPro"/>
</dbReference>
<dbReference type="InterPro" id="IPR043502">
    <property type="entry name" value="DNA/RNA_pol_sf"/>
</dbReference>
<feature type="domain" description="DNA-directed DNA polymerase family A palm" evidence="7">
    <location>
        <begin position="47"/>
        <end position="137"/>
    </location>
</feature>
<evidence type="ECO:0000256" key="5">
    <source>
        <dbReference type="ARBA" id="ARBA00022839"/>
    </source>
</evidence>
<keyword evidence="5" id="KW-0540">Nuclease</keyword>
<dbReference type="EMBL" id="JAIBCX010000363">
    <property type="protein sequence ID" value="MCJ8355718.1"/>
    <property type="molecule type" value="Genomic_DNA"/>
</dbReference>
<keyword evidence="5" id="KW-0378">Hydrolase</keyword>
<reference evidence="8" key="2">
    <citation type="submission" date="2022-03" db="EMBL/GenBank/DDBJ databases">
        <authorList>
            <person name="Ryngajllo M."/>
            <person name="Jacek P."/>
            <person name="Kubiak K."/>
        </authorList>
    </citation>
    <scope>NUCLEOTIDE SEQUENCE</scope>
    <source>
        <strain evidence="8">SI1</strain>
    </source>
</reference>
<proteinExistence type="inferred from homology"/>
<evidence type="ECO:0000256" key="1">
    <source>
        <dbReference type="ARBA" id="ARBA00007705"/>
    </source>
</evidence>
<dbReference type="GO" id="GO:0003887">
    <property type="term" value="F:DNA-directed DNA polymerase activity"/>
    <property type="evidence" value="ECO:0007669"/>
    <property type="project" value="UniProtKB-EC"/>
</dbReference>
<name>A0AAW5EY13_NOVHA</name>
<dbReference type="SUPFAM" id="SSF56672">
    <property type="entry name" value="DNA/RNA polymerases"/>
    <property type="match status" value="1"/>
</dbReference>
<keyword evidence="4" id="KW-0235">DNA replication</keyword>
<dbReference type="AlphaFoldDB" id="A0AAW5EY13"/>
<evidence type="ECO:0000313" key="8">
    <source>
        <dbReference type="EMBL" id="MCJ8355718.1"/>
    </source>
</evidence>
<evidence type="ECO:0000259" key="7">
    <source>
        <dbReference type="Pfam" id="PF00476"/>
    </source>
</evidence>
<dbReference type="Gene3D" id="3.30.420.10">
    <property type="entry name" value="Ribonuclease H-like superfamily/Ribonuclease H"/>
    <property type="match status" value="1"/>
</dbReference>
<dbReference type="Proteomes" id="UP001202887">
    <property type="component" value="Unassembled WGS sequence"/>
</dbReference>
<dbReference type="InterPro" id="IPR002298">
    <property type="entry name" value="DNA_polymerase_A"/>
</dbReference>
<dbReference type="PANTHER" id="PTHR10133:SF27">
    <property type="entry name" value="DNA POLYMERASE NU"/>
    <property type="match status" value="1"/>
</dbReference>
<evidence type="ECO:0000313" key="9">
    <source>
        <dbReference type="Proteomes" id="UP001202887"/>
    </source>
</evidence>
<evidence type="ECO:0000256" key="2">
    <source>
        <dbReference type="ARBA" id="ARBA00011541"/>
    </source>
</evidence>
<accession>A0AAW5EY13</accession>
<dbReference type="InterPro" id="IPR001098">
    <property type="entry name" value="DNA-dir_DNA_pol_A_palm_dom"/>
</dbReference>
<feature type="non-terminal residue" evidence="8">
    <location>
        <position position="1"/>
    </location>
</feature>
<feature type="non-terminal residue" evidence="8">
    <location>
        <position position="138"/>
    </location>
</feature>
<reference evidence="8" key="1">
    <citation type="journal article" date="2021" name="Polymers (Basel)">
        <title>Highly Stretchable Bacterial Cellulose Produced by Komagataeibacter hansenii SI1.</title>
        <authorList>
            <person name="Cielecka I."/>
            <person name="Ryngajllo M."/>
            <person name="Maniukiewicz W."/>
            <person name="Bielecki S."/>
        </authorList>
    </citation>
    <scope>NUCLEOTIDE SEQUENCE</scope>
    <source>
        <strain evidence="8">SI1</strain>
    </source>
</reference>
<dbReference type="EC" id="2.7.7.7" evidence="3"/>
<protein>
    <recommendedName>
        <fullName evidence="3">DNA-directed DNA polymerase</fullName>
        <ecNumber evidence="3">2.7.7.7</ecNumber>
    </recommendedName>
</protein>
<comment type="caution">
    <text evidence="8">The sequence shown here is derived from an EMBL/GenBank/DDBJ whole genome shotgun (WGS) entry which is preliminary data.</text>
</comment>
<comment type="catalytic activity">
    <reaction evidence="6">
        <text>DNA(n) + a 2'-deoxyribonucleoside 5'-triphosphate = DNA(n+1) + diphosphate</text>
        <dbReference type="Rhea" id="RHEA:22508"/>
        <dbReference type="Rhea" id="RHEA-COMP:17339"/>
        <dbReference type="Rhea" id="RHEA-COMP:17340"/>
        <dbReference type="ChEBI" id="CHEBI:33019"/>
        <dbReference type="ChEBI" id="CHEBI:61560"/>
        <dbReference type="ChEBI" id="CHEBI:173112"/>
        <dbReference type="EC" id="2.7.7.7"/>
    </reaction>
</comment>
<dbReference type="GO" id="GO:0004527">
    <property type="term" value="F:exonuclease activity"/>
    <property type="evidence" value="ECO:0007669"/>
    <property type="project" value="UniProtKB-KW"/>
</dbReference>
<comment type="subunit">
    <text evidence="2">Single-chain monomer with multiple functions.</text>
</comment>
<dbReference type="PANTHER" id="PTHR10133">
    <property type="entry name" value="DNA POLYMERASE I"/>
    <property type="match status" value="1"/>
</dbReference>
<sequence length="138" mass="15020">VTLRLWQVLRPRLRPGHALALYEEMERPLVPILADMERAGVAVGADDLRAMAVEFAQRVGVSGTAIHTLAGRSFNVGSPKQLGEILFDEMGLSGGKRMKSGAWGTDSSVLQDLADQGHDLPARILAWRQLAKLKSTYA</sequence>
<organism evidence="8 9">
    <name type="scientific">Novacetimonas hansenii</name>
    <name type="common">Komagataeibacter hansenii</name>
    <dbReference type="NCBI Taxonomy" id="436"/>
    <lineage>
        <taxon>Bacteria</taxon>
        <taxon>Pseudomonadati</taxon>
        <taxon>Pseudomonadota</taxon>
        <taxon>Alphaproteobacteria</taxon>
        <taxon>Acetobacterales</taxon>
        <taxon>Acetobacteraceae</taxon>
        <taxon>Novacetimonas</taxon>
    </lineage>
</organism>
<comment type="similarity">
    <text evidence="1">Belongs to the DNA polymerase type-A family.</text>
</comment>
<dbReference type="RefSeq" id="WP_247068208.1">
    <property type="nucleotide sequence ID" value="NZ_JAIBCX010000363.1"/>
</dbReference>
<dbReference type="Gene3D" id="1.20.1060.10">
    <property type="entry name" value="Taq DNA Polymerase, Chain T, domain 4"/>
    <property type="match status" value="1"/>
</dbReference>
<keyword evidence="5" id="KW-0269">Exonuclease</keyword>
<dbReference type="InterPro" id="IPR036397">
    <property type="entry name" value="RNaseH_sf"/>
</dbReference>
<evidence type="ECO:0000256" key="4">
    <source>
        <dbReference type="ARBA" id="ARBA00022705"/>
    </source>
</evidence>
<dbReference type="GO" id="GO:0003677">
    <property type="term" value="F:DNA binding"/>
    <property type="evidence" value="ECO:0007669"/>
    <property type="project" value="InterPro"/>
</dbReference>
<gene>
    <name evidence="8" type="ORF">K1W68_17305</name>
</gene>
<evidence type="ECO:0000256" key="3">
    <source>
        <dbReference type="ARBA" id="ARBA00012417"/>
    </source>
</evidence>
<dbReference type="GO" id="GO:0006302">
    <property type="term" value="P:double-strand break repair"/>
    <property type="evidence" value="ECO:0007669"/>
    <property type="project" value="TreeGrafter"/>
</dbReference>